<dbReference type="RefSeq" id="WP_130540886.1">
    <property type="nucleotide sequence ID" value="NZ_CP042431.1"/>
</dbReference>
<protein>
    <submittedName>
        <fullName evidence="5">MutS-like protein</fullName>
    </submittedName>
</protein>
<dbReference type="GO" id="GO:0006298">
    <property type="term" value="P:mismatch repair"/>
    <property type="evidence" value="ECO:0007669"/>
    <property type="project" value="InterPro"/>
</dbReference>
<dbReference type="PANTHER" id="PTHR11361">
    <property type="entry name" value="DNA MISMATCH REPAIR PROTEIN MUTS FAMILY MEMBER"/>
    <property type="match status" value="1"/>
</dbReference>
<keyword evidence="6" id="KW-1185">Reference proteome</keyword>
<keyword evidence="1" id="KW-0547">Nucleotide-binding</keyword>
<dbReference type="SUPFAM" id="SSF52540">
    <property type="entry name" value="P-loop containing nucleoside triphosphate hydrolases"/>
    <property type="match status" value="1"/>
</dbReference>
<dbReference type="Pfam" id="PF00488">
    <property type="entry name" value="MutS_V"/>
    <property type="match status" value="1"/>
</dbReference>
<dbReference type="Gene3D" id="1.10.1420.10">
    <property type="match status" value="1"/>
</dbReference>
<dbReference type="AlphaFoldDB" id="A0A4Q7N686"/>
<dbReference type="PANTHER" id="PTHR11361:SF99">
    <property type="entry name" value="DNA MISMATCH REPAIR PROTEIN"/>
    <property type="match status" value="1"/>
</dbReference>
<gene>
    <name evidence="5" type="ORF">EV199_2477</name>
</gene>
<accession>A0A4Q7N686</accession>
<evidence type="ECO:0000256" key="2">
    <source>
        <dbReference type="ARBA" id="ARBA00022840"/>
    </source>
</evidence>
<dbReference type="GO" id="GO:0030983">
    <property type="term" value="F:mismatched DNA binding"/>
    <property type="evidence" value="ECO:0007669"/>
    <property type="project" value="InterPro"/>
</dbReference>
<dbReference type="EMBL" id="SGXA01000001">
    <property type="protein sequence ID" value="RZS76591.1"/>
    <property type="molecule type" value="Genomic_DNA"/>
</dbReference>
<dbReference type="OrthoDB" id="1097361at2"/>
<evidence type="ECO:0000313" key="6">
    <source>
        <dbReference type="Proteomes" id="UP000293874"/>
    </source>
</evidence>
<evidence type="ECO:0000256" key="3">
    <source>
        <dbReference type="ARBA" id="ARBA00023125"/>
    </source>
</evidence>
<dbReference type="Gene3D" id="3.40.50.300">
    <property type="entry name" value="P-loop containing nucleotide triphosphate hydrolases"/>
    <property type="match status" value="1"/>
</dbReference>
<keyword evidence="2" id="KW-0067">ATP-binding</keyword>
<name>A0A4Q7N686_9BACT</name>
<dbReference type="InterPro" id="IPR007696">
    <property type="entry name" value="DNA_mismatch_repair_MutS_core"/>
</dbReference>
<organism evidence="5 6">
    <name type="scientific">Pseudobacter ginsenosidimutans</name>
    <dbReference type="NCBI Taxonomy" id="661488"/>
    <lineage>
        <taxon>Bacteria</taxon>
        <taxon>Pseudomonadati</taxon>
        <taxon>Bacteroidota</taxon>
        <taxon>Chitinophagia</taxon>
        <taxon>Chitinophagales</taxon>
        <taxon>Chitinophagaceae</taxon>
        <taxon>Pseudobacter</taxon>
    </lineage>
</organism>
<dbReference type="Proteomes" id="UP000293874">
    <property type="component" value="Unassembled WGS sequence"/>
</dbReference>
<dbReference type="Pfam" id="PF05192">
    <property type="entry name" value="MutS_III"/>
    <property type="match status" value="1"/>
</dbReference>
<dbReference type="SUPFAM" id="SSF48334">
    <property type="entry name" value="DNA repair protein MutS, domain III"/>
    <property type="match status" value="1"/>
</dbReference>
<evidence type="ECO:0000313" key="5">
    <source>
        <dbReference type="EMBL" id="RZS76591.1"/>
    </source>
</evidence>
<dbReference type="GO" id="GO:0005524">
    <property type="term" value="F:ATP binding"/>
    <property type="evidence" value="ECO:0007669"/>
    <property type="project" value="UniProtKB-KW"/>
</dbReference>
<dbReference type="SMART" id="SM00534">
    <property type="entry name" value="MUTSac"/>
    <property type="match status" value="1"/>
</dbReference>
<proteinExistence type="predicted"/>
<comment type="caution">
    <text evidence="5">The sequence shown here is derived from an EMBL/GenBank/DDBJ whole genome shotgun (WGS) entry which is preliminary data.</text>
</comment>
<dbReference type="InterPro" id="IPR036187">
    <property type="entry name" value="DNA_mismatch_repair_MutS_sf"/>
</dbReference>
<dbReference type="GO" id="GO:0140664">
    <property type="term" value="F:ATP-dependent DNA damage sensor activity"/>
    <property type="evidence" value="ECO:0007669"/>
    <property type="project" value="InterPro"/>
</dbReference>
<keyword evidence="3" id="KW-0238">DNA-binding</keyword>
<dbReference type="InterPro" id="IPR045076">
    <property type="entry name" value="MutS"/>
</dbReference>
<evidence type="ECO:0000259" key="4">
    <source>
        <dbReference type="SMART" id="SM00534"/>
    </source>
</evidence>
<dbReference type="GO" id="GO:0005829">
    <property type="term" value="C:cytosol"/>
    <property type="evidence" value="ECO:0007669"/>
    <property type="project" value="TreeGrafter"/>
</dbReference>
<dbReference type="InterPro" id="IPR000432">
    <property type="entry name" value="DNA_mismatch_repair_MutS_C"/>
</dbReference>
<feature type="domain" description="DNA mismatch repair proteins mutS family" evidence="4">
    <location>
        <begin position="258"/>
        <end position="447"/>
    </location>
</feature>
<sequence>MIFNADKQTLDDLNIFGKKGKESVYSLFNRTYTTGGAAKLEQIFHYPTTGETEIRDRSETIQFFCRSSSAFPLEAVWIEVMVAYLSDRDSRTLLRADGETMESKLNKWLGVDTRLNFTQKALKAIGECLTHLRAFLEKTADNRYSTSFQKMQNEVKTILDDQEFRLTYASLMEGRLSFEQMASCDRFFRFTHYDQLQTILEYVYWLDIYISVATVARERKLAFAEVLPGSDQQLDIKGFYHPLVPDALGNDIQMNASRRVLFLTGANMAGKSTLMKSFGITVFLAHIGFPIPADSMKFTVNDGLYTTINLSDSIQMGHSHFYAEVLRVKKVSMELAAGKKLIIIFDELFRGTNVKDAHEATVAVTSLYSELENSLMLVSTHIVEAADNLRENCRNIQYSYMPTVMKHNIPVYTYVLTEGVTQDRHGMLIIQNEGILDILANGKKAQYYE</sequence>
<reference evidence="5 6" key="1">
    <citation type="submission" date="2019-02" db="EMBL/GenBank/DDBJ databases">
        <title>Genomic Encyclopedia of Type Strains, Phase IV (KMG-IV): sequencing the most valuable type-strain genomes for metagenomic binning, comparative biology and taxonomic classification.</title>
        <authorList>
            <person name="Goeker M."/>
        </authorList>
    </citation>
    <scope>NUCLEOTIDE SEQUENCE [LARGE SCALE GENOMIC DNA]</scope>
    <source>
        <strain evidence="5 6">DSM 18116</strain>
    </source>
</reference>
<evidence type="ECO:0000256" key="1">
    <source>
        <dbReference type="ARBA" id="ARBA00022741"/>
    </source>
</evidence>
<dbReference type="InterPro" id="IPR027417">
    <property type="entry name" value="P-loop_NTPase"/>
</dbReference>